<dbReference type="InterPro" id="IPR035897">
    <property type="entry name" value="Toll_tir_struct_dom_sf"/>
</dbReference>
<evidence type="ECO:0000256" key="11">
    <source>
        <dbReference type="ARBA" id="ARBA00023170"/>
    </source>
</evidence>
<keyword evidence="5" id="KW-0677">Repeat</keyword>
<dbReference type="PRINTS" id="PR01537">
    <property type="entry name" value="INTRLKN1R1F"/>
</dbReference>
<dbReference type="Gene3D" id="2.60.40.10">
    <property type="entry name" value="Immunoglobulins"/>
    <property type="match status" value="3"/>
</dbReference>
<dbReference type="InterPro" id="IPR007110">
    <property type="entry name" value="Ig-like_dom"/>
</dbReference>
<dbReference type="RefSeq" id="XP_020012983.1">
    <property type="nucleotide sequence ID" value="XM_020157394.1"/>
</dbReference>
<keyword evidence="11 19" id="KW-0675">Receptor</keyword>
<evidence type="ECO:0000256" key="6">
    <source>
        <dbReference type="ARBA" id="ARBA00022801"/>
    </source>
</evidence>
<dbReference type="PANTHER" id="PTHR11890:SF6">
    <property type="entry name" value="INTERLEUKIN-18 RECEPTOR 1"/>
    <property type="match status" value="1"/>
</dbReference>
<dbReference type="SUPFAM" id="SSF48726">
    <property type="entry name" value="Immunoglobulin"/>
    <property type="match status" value="2"/>
</dbReference>
<keyword evidence="7 14" id="KW-1133">Transmembrane helix</keyword>
<accession>A0A8B7TZM0</accession>
<dbReference type="FunFam" id="2.60.40.10:FF:001543">
    <property type="entry name" value="Interleukin 18 receptor 1"/>
    <property type="match status" value="1"/>
</dbReference>
<evidence type="ECO:0000313" key="18">
    <source>
        <dbReference type="Proteomes" id="UP001732720"/>
    </source>
</evidence>
<feature type="transmembrane region" description="Helical" evidence="14">
    <location>
        <begin position="325"/>
        <end position="352"/>
    </location>
</feature>
<organism evidence="19">
    <name type="scientific">Castor canadensis</name>
    <name type="common">American beaver</name>
    <dbReference type="NCBI Taxonomy" id="51338"/>
    <lineage>
        <taxon>Eukaryota</taxon>
        <taxon>Metazoa</taxon>
        <taxon>Chordata</taxon>
        <taxon>Craniata</taxon>
        <taxon>Vertebrata</taxon>
        <taxon>Euteleostomi</taxon>
        <taxon>Mammalia</taxon>
        <taxon>Eutheria</taxon>
        <taxon>Euarchontoglires</taxon>
        <taxon>Glires</taxon>
        <taxon>Rodentia</taxon>
        <taxon>Castorimorpha</taxon>
        <taxon>Castoridae</taxon>
        <taxon>Castor</taxon>
    </lineage>
</organism>
<keyword evidence="3 14" id="KW-0812">Transmembrane</keyword>
<gene>
    <name evidence="19" type="primary">Il18r1</name>
</gene>
<comment type="subcellular location">
    <subcellularLocation>
        <location evidence="1">Membrane</location>
        <topology evidence="1">Single-pass type I membrane protein</topology>
    </subcellularLocation>
</comment>
<dbReference type="CTD" id="8809"/>
<evidence type="ECO:0000259" key="16">
    <source>
        <dbReference type="PROSITE" id="PS50104"/>
    </source>
</evidence>
<keyword evidence="6" id="KW-0378">Hydrolase</keyword>
<evidence type="ECO:0000256" key="7">
    <source>
        <dbReference type="ARBA" id="ARBA00022989"/>
    </source>
</evidence>
<dbReference type="InterPro" id="IPR036179">
    <property type="entry name" value="Ig-like_dom_sf"/>
</dbReference>
<evidence type="ECO:0000256" key="1">
    <source>
        <dbReference type="ARBA" id="ARBA00004479"/>
    </source>
</evidence>
<evidence type="ECO:0000256" key="2">
    <source>
        <dbReference type="ARBA" id="ARBA00009752"/>
    </source>
</evidence>
<dbReference type="SMART" id="SM00409">
    <property type="entry name" value="IG"/>
    <property type="match status" value="2"/>
</dbReference>
<protein>
    <submittedName>
        <fullName evidence="19">Interleukin-18 receptor 1</fullName>
    </submittedName>
</protein>
<dbReference type="GeneID" id="109682272"/>
<keyword evidence="9 14" id="KW-0472">Membrane</keyword>
<dbReference type="AlphaFoldDB" id="A0A8B7TZM0"/>
<keyword evidence="8" id="KW-0520">NAD</keyword>
<feature type="signal peptide" evidence="15">
    <location>
        <begin position="1"/>
        <end position="19"/>
    </location>
</feature>
<proteinExistence type="inferred from homology"/>
<keyword evidence="18" id="KW-1185">Reference proteome</keyword>
<dbReference type="Gene3D" id="3.40.50.10140">
    <property type="entry name" value="Toll/interleukin-1 receptor homology (TIR) domain"/>
    <property type="match status" value="1"/>
</dbReference>
<comment type="similarity">
    <text evidence="2">Belongs to the interleukin-1 receptor family.</text>
</comment>
<evidence type="ECO:0000256" key="4">
    <source>
        <dbReference type="ARBA" id="ARBA00022729"/>
    </source>
</evidence>
<dbReference type="FunFam" id="3.40.50.10140:FF:000002">
    <property type="entry name" value="Interleukin 1 receptor accessory protein"/>
    <property type="match status" value="1"/>
</dbReference>
<dbReference type="GO" id="GO:0016787">
    <property type="term" value="F:hydrolase activity"/>
    <property type="evidence" value="ECO:0007669"/>
    <property type="project" value="UniProtKB-KW"/>
</dbReference>
<dbReference type="KEGG" id="ccan:109682272"/>
<evidence type="ECO:0000256" key="3">
    <source>
        <dbReference type="ARBA" id="ARBA00022692"/>
    </source>
</evidence>
<dbReference type="SUPFAM" id="SSF52200">
    <property type="entry name" value="Toll/Interleukin receptor TIR domain"/>
    <property type="match status" value="1"/>
</dbReference>
<dbReference type="InterPro" id="IPR000157">
    <property type="entry name" value="TIR_dom"/>
</dbReference>
<evidence type="ECO:0000259" key="17">
    <source>
        <dbReference type="PROSITE" id="PS50835"/>
    </source>
</evidence>
<dbReference type="GO" id="GO:0042007">
    <property type="term" value="F:interleukin-18 binding"/>
    <property type="evidence" value="ECO:0007669"/>
    <property type="project" value="TreeGrafter"/>
</dbReference>
<dbReference type="PROSITE" id="PS50835">
    <property type="entry name" value="IG_LIKE"/>
    <property type="match status" value="1"/>
</dbReference>
<feature type="chain" id="PRO_5034153752" evidence="15">
    <location>
        <begin position="20"/>
        <end position="540"/>
    </location>
</feature>
<feature type="domain" description="TIR" evidence="16">
    <location>
        <begin position="372"/>
        <end position="519"/>
    </location>
</feature>
<evidence type="ECO:0000256" key="12">
    <source>
        <dbReference type="ARBA" id="ARBA00023180"/>
    </source>
</evidence>
<evidence type="ECO:0000256" key="13">
    <source>
        <dbReference type="ARBA" id="ARBA00023319"/>
    </source>
</evidence>
<dbReference type="InterPro" id="IPR013783">
    <property type="entry name" value="Ig-like_fold"/>
</dbReference>
<keyword evidence="10" id="KW-1015">Disulfide bond</keyword>
<reference evidence="19" key="1">
    <citation type="submission" date="2025-08" db="UniProtKB">
        <authorList>
            <consortium name="RefSeq"/>
        </authorList>
    </citation>
    <scope>IDENTIFICATION</scope>
    <source>
        <tissue evidence="19">Leukocyte</tissue>
    </source>
</reference>
<keyword evidence="4 15" id="KW-0732">Signal</keyword>
<dbReference type="GO" id="GO:0042008">
    <property type="term" value="F:interleukin-18 receptor activity"/>
    <property type="evidence" value="ECO:0007669"/>
    <property type="project" value="TreeGrafter"/>
</dbReference>
<name>A0A8B7TZM0_CASCN</name>
<evidence type="ECO:0000256" key="14">
    <source>
        <dbReference type="SAM" id="Phobius"/>
    </source>
</evidence>
<dbReference type="PROSITE" id="PS50104">
    <property type="entry name" value="TIR"/>
    <property type="match status" value="1"/>
</dbReference>
<feature type="domain" description="Ig-like" evidence="17">
    <location>
        <begin position="220"/>
        <end position="309"/>
    </location>
</feature>
<keyword evidence="13" id="KW-0393">Immunoglobulin domain</keyword>
<evidence type="ECO:0000313" key="19">
    <source>
        <dbReference type="RefSeq" id="XP_020012983.1"/>
    </source>
</evidence>
<dbReference type="GO" id="GO:0032729">
    <property type="term" value="P:positive regulation of type II interferon production"/>
    <property type="evidence" value="ECO:0007669"/>
    <property type="project" value="TreeGrafter"/>
</dbReference>
<dbReference type="GO" id="GO:0016020">
    <property type="term" value="C:membrane"/>
    <property type="evidence" value="ECO:0007669"/>
    <property type="project" value="UniProtKB-SubCell"/>
</dbReference>
<dbReference type="FunFam" id="2.60.40.10:FF:001410">
    <property type="entry name" value="Interleukin 18 receptor 1"/>
    <property type="match status" value="1"/>
</dbReference>
<dbReference type="Proteomes" id="UP001732720">
    <property type="component" value="Chromosome 12"/>
</dbReference>
<dbReference type="RefSeq" id="XP_020012983.1">
    <property type="nucleotide sequence ID" value="XM_020157394.2"/>
</dbReference>
<evidence type="ECO:0000256" key="9">
    <source>
        <dbReference type="ARBA" id="ARBA00023136"/>
    </source>
</evidence>
<evidence type="ECO:0000256" key="10">
    <source>
        <dbReference type="ARBA" id="ARBA00023157"/>
    </source>
</evidence>
<dbReference type="InterPro" id="IPR015621">
    <property type="entry name" value="IL-1_rcpt_fam"/>
</dbReference>
<dbReference type="InterPro" id="IPR003599">
    <property type="entry name" value="Ig_sub"/>
</dbReference>
<evidence type="ECO:0000256" key="5">
    <source>
        <dbReference type="ARBA" id="ARBA00022737"/>
    </source>
</evidence>
<dbReference type="OrthoDB" id="9940746at2759"/>
<dbReference type="SMART" id="SM00255">
    <property type="entry name" value="TIR"/>
    <property type="match status" value="1"/>
</dbReference>
<evidence type="ECO:0000256" key="8">
    <source>
        <dbReference type="ARBA" id="ARBA00023027"/>
    </source>
</evidence>
<dbReference type="Pfam" id="PF01582">
    <property type="entry name" value="TIR"/>
    <property type="match status" value="1"/>
</dbReference>
<dbReference type="PANTHER" id="PTHR11890">
    <property type="entry name" value="INTERLEUKIN-1 RECEPTOR FAMILY MEMBER"/>
    <property type="match status" value="1"/>
</dbReference>
<sequence length="540" mass="62472">MHYRELFLTFLALIVKSTSEEICISRHNINVIEGEPFYLKHCLSSLAHGNETNTIRWSKSHGSHVLAKLNPRSSPRITVHNYILEFWPVELNDQGSYRFQMGNETKEWTLNVIKRDEHSCFSEKLVKSKKVAVKKALLINCKNSYYEKWINKTSLYKNCEKIDENYKSLSMVKNAEFTDQGYYSCIFSLIRNGKLYNVTQTFNITICEDLNNKNPVLLGPKTNYVAVELGEDVELNCSALANKNDVIYWSFWKENESYTNVHEEKEKTTWISEGKQHVSIILRIKKVDEKNLNFLFNCTVTNEGSTDIQSFILLRKDSTDISNPVFMRGMIISVLISVAVVCLVVVCVIYRVDLVLFYRHLMGRDETLTDGKTYDAFVSYLKDCHPENGEEYAFAVETLPKVLEKHFGYKLCIFERDIVPGGAVIDEIHSLIEKSRRLIIVLSKSYIGNEVRYELESELHEALVERKIKIILIEFTPVSDFTFLPQSLELLKSHRVLRWKAEETLSYNSRFWKNLLYLMPAKTIKPGQGESEILPVLSAP</sequence>
<keyword evidence="12" id="KW-0325">Glycoprotein</keyword>
<evidence type="ECO:0000256" key="15">
    <source>
        <dbReference type="SAM" id="SignalP"/>
    </source>
</evidence>